<sequence length="1021" mass="116922">MRITAVDEELYTNNNSGTGFGVTMGSKLFSVLTESLYKDKPRAVCRETIANCVDAHRMRDSLFAGVEEGSPEWDDLISKGYATPGTPFNVHLPTDIEPWLEFEDFGIGLPVEKILGEIQYMVDPHSADKTPVMVCDGKGHPVRSGGVYTTLFGSDKEDNNDAIGAYGLGCKSPFAIVDTFLVKSRVNGEEHQYLMFLNSKREPQVDWLTKDPVTGEPSPLKTEKKNGLCVRMDAIPVSMKGKITVSVADILQTFPKEEQPIANDGMFTYKPVEYRDFIGGLKIVEKFHYGHVFNNSFVVNTGGVVYPIDRSKLEELMGYTPIQQIYLYAQGKCILLEMALGTVNIPPSREEISYDEITMENISAVLKPAVEYIEKLKAEILDKMELNLSSLWKARSELMKLEPDTYSQTIRAKWDSLVEEKKKMGREAGVAIGYRDNRFKAYAQFKGEFDWVVTSRDFRIYKDNYYGLNAVNMDDYVLTDYATRRVCSESKWLLDITDMSDRKAIVVLNDSNFSRGTVLTRLKKLREEDLIKLIGGLVDVTEEDSEGDTKVVEGKLPSIVIMVGASNKEVPVPFDDYVKFTEYMCRVGNFNYVLGTEVCELYDKMPRRVKGVTQSEIQRNVKALRIPYGGSSRFFEESAPNDLFDEDKEENFTYLLREEVDQLNGLFWSTEFLEHAISRGVLEESTFIVTGTRTDSRKMCDASPNFRRVDVPALVKLNKEFRLNRLEFIMTRNSPLKDPVAKYGLKSILGALLFSEFLYDKTGFSSVGHFLSWMQVFVNRHPLTSFEENDIAFQHYGKFTLGQLYNRLVDFHKILGWKGGYLRSYRAGVKLPQERLGHDGLETFRKRYERVHSSLEDNLDANIWEFSHLNIAPWKEDMDMLAQLEATFCEKEFRNFHGGVFPTVHLRPGMVKECELIDSKLERMKSKVVGQIEKIMKEHTDVLSQVPSRFHSNETEYFIKRLKQAMCSCTLGEFQNSPLLGTRDFFPQFKTSAEIEEERLWEEEKQRKMEELIKKSQEQGE</sequence>
<dbReference type="EMBL" id="KY914485">
    <property type="protein sequence ID" value="ARK07872.1"/>
    <property type="molecule type" value="Genomic_DNA"/>
</dbReference>
<evidence type="ECO:0000313" key="1">
    <source>
        <dbReference type="EMBL" id="ARK07872.1"/>
    </source>
</evidence>
<accession>A0A1W6DYM6</accession>
<gene>
    <name evidence="1" type="ORF">phiA829_052</name>
</gene>
<dbReference type="Gene3D" id="3.30.565.10">
    <property type="entry name" value="Histidine kinase-like ATPase, C-terminal domain"/>
    <property type="match status" value="1"/>
</dbReference>
<keyword evidence="2" id="KW-1185">Reference proteome</keyword>
<evidence type="ECO:0000313" key="2">
    <source>
        <dbReference type="Proteomes" id="UP000221506"/>
    </source>
</evidence>
<reference evidence="1 2" key="1">
    <citation type="submission" date="2017-04" db="EMBL/GenBank/DDBJ databases">
        <title>Complete genome sequence and characterization of temperature-dependent bacteriophage phiA8-29 infecting Aeromonas.</title>
        <authorList>
            <person name="He Y."/>
            <person name="Yang H."/>
        </authorList>
    </citation>
    <scope>NUCLEOTIDE SEQUENCE [LARGE SCALE GENOMIC DNA]</scope>
</reference>
<name>A0A1W6DYM6_9CAUD</name>
<dbReference type="Proteomes" id="UP000221506">
    <property type="component" value="Segment"/>
</dbReference>
<dbReference type="InterPro" id="IPR036890">
    <property type="entry name" value="HATPase_C_sf"/>
</dbReference>
<dbReference type="SUPFAM" id="SSF55874">
    <property type="entry name" value="ATPase domain of HSP90 chaperone/DNA topoisomerase II/histidine kinase"/>
    <property type="match status" value="1"/>
</dbReference>
<organism evidence="1 2">
    <name type="scientific">Aeromonas phage phiA8-29</name>
    <dbReference type="NCBI Taxonomy" id="1978922"/>
    <lineage>
        <taxon>Viruses</taxon>
        <taxon>Duplodnaviria</taxon>
        <taxon>Heunggongvirae</taxon>
        <taxon>Uroviricota</taxon>
        <taxon>Caudoviricetes</taxon>
        <taxon>Pantevenvirales</taxon>
        <taxon>Ackermannviridae</taxon>
        <taxon>Tedavirus</taxon>
        <taxon>Tedavirus A829</taxon>
    </lineage>
</organism>
<proteinExistence type="predicted"/>
<protein>
    <submittedName>
        <fullName evidence="1">Putative RIIA protein</fullName>
    </submittedName>
</protein>